<comment type="caution">
    <text evidence="2">The sequence shown here is derived from an EMBL/GenBank/DDBJ whole genome shotgun (WGS) entry which is preliminary data.</text>
</comment>
<keyword evidence="1" id="KW-0812">Transmembrane</keyword>
<dbReference type="AlphaFoldDB" id="A0A0V9UKA2"/>
<accession>A0A0V9UKA2</accession>
<feature type="transmembrane region" description="Helical" evidence="1">
    <location>
        <begin position="61"/>
        <end position="78"/>
    </location>
</feature>
<sequence length="153" mass="15742">MRSFVDLGLFLAAVALGIGSVLPVVGGIRPTEIPLSALRDGFPEGDLAGVAVPGLPLYESLAVPLVVAAILLLAAALFDSVAVGWAGTLIGVATAAVFWTRLFQTHGEYVELNRSTTLTNQNGTVLLLSGTLVALLCCLIALRRSPTSAASLD</sequence>
<keyword evidence="1" id="KW-0472">Membrane</keyword>
<organism evidence="2 3">
    <name type="scientific">Rhodococcus pyridinivorans KG-16</name>
    <dbReference type="NCBI Taxonomy" id="1441730"/>
    <lineage>
        <taxon>Bacteria</taxon>
        <taxon>Bacillati</taxon>
        <taxon>Actinomycetota</taxon>
        <taxon>Actinomycetes</taxon>
        <taxon>Mycobacteriales</taxon>
        <taxon>Nocardiaceae</taxon>
        <taxon>Rhodococcus</taxon>
    </lineage>
</organism>
<dbReference type="GeneID" id="29940074"/>
<reference evidence="3" key="1">
    <citation type="submission" date="2015-01" db="EMBL/GenBank/DDBJ databases">
        <title>Draft genome sequence of Rhodococcus pyridinivorans strain KG-16, a hydrocarbon-degrading bacterium.</title>
        <authorList>
            <person name="Aggarwal R.K."/>
            <person name="Dawar C."/>
        </authorList>
    </citation>
    <scope>NUCLEOTIDE SEQUENCE [LARGE SCALE GENOMIC DNA]</scope>
    <source>
        <strain evidence="3">KG-16</strain>
    </source>
</reference>
<evidence type="ECO:0000256" key="1">
    <source>
        <dbReference type="SAM" id="Phobius"/>
    </source>
</evidence>
<gene>
    <name evidence="2" type="ORF">Z045_11035</name>
</gene>
<protein>
    <submittedName>
        <fullName evidence="2">Uncharacterized protein</fullName>
    </submittedName>
</protein>
<dbReference type="EMBL" id="AZXY01000005">
    <property type="protein sequence ID" value="KSZ58435.1"/>
    <property type="molecule type" value="Genomic_DNA"/>
</dbReference>
<name>A0A0V9UKA2_9NOCA</name>
<evidence type="ECO:0000313" key="2">
    <source>
        <dbReference type="EMBL" id="KSZ58435.1"/>
    </source>
</evidence>
<dbReference type="RefSeq" id="WP_006551784.1">
    <property type="nucleotide sequence ID" value="NZ_AZXY01000005.1"/>
</dbReference>
<keyword evidence="1" id="KW-1133">Transmembrane helix</keyword>
<dbReference type="Proteomes" id="UP000053060">
    <property type="component" value="Unassembled WGS sequence"/>
</dbReference>
<proteinExistence type="predicted"/>
<dbReference type="PATRIC" id="fig|1441730.3.peg.2300"/>
<evidence type="ECO:0000313" key="3">
    <source>
        <dbReference type="Proteomes" id="UP000053060"/>
    </source>
</evidence>
<feature type="transmembrane region" description="Helical" evidence="1">
    <location>
        <begin position="85"/>
        <end position="103"/>
    </location>
</feature>
<feature type="transmembrane region" description="Helical" evidence="1">
    <location>
        <begin position="123"/>
        <end position="142"/>
    </location>
</feature>
<reference evidence="2 3" key="2">
    <citation type="journal article" date="2016" name="Genome Announc.">
        <title>Draft Genome Sequence of a Versatile Hydrocarbon-Degrading Bacterium, Rhodococcus pyridinivorans Strain KG-16, Collected from Oil Fields in India.</title>
        <authorList>
            <person name="Aggarwal R.K."/>
            <person name="Dawar C."/>
            <person name="Phanindranath R."/>
            <person name="Mutnuri L."/>
            <person name="Dayal A.M."/>
        </authorList>
    </citation>
    <scope>NUCLEOTIDE SEQUENCE [LARGE SCALE GENOMIC DNA]</scope>
    <source>
        <strain evidence="2 3">KG-16</strain>
    </source>
</reference>